<proteinExistence type="predicted"/>
<dbReference type="EMBL" id="AP024255">
    <property type="protein sequence ID" value="BCP01916.1"/>
    <property type="molecule type" value="Genomic_DNA"/>
</dbReference>
<evidence type="ECO:0000313" key="1">
    <source>
        <dbReference type="EMBL" id="BCP01916.1"/>
    </source>
</evidence>
<name>A0A7R7RS38_MYCIT</name>
<evidence type="ECO:0000313" key="2">
    <source>
        <dbReference type="Proteomes" id="UP000595205"/>
    </source>
</evidence>
<sequence length="145" mass="16625">MLPRRRHDLVQSFYMERLPYIDEHAITLDANRADTWSALLRVMCRDPHDATTVPVGFVLDEARAPARFALKGRHWFAIYRWVFELDELDGAARTRLRAATWAAFPGIHGKAYRALVIGTGAHRVAVRWTLKRVAARVHSRNTPVP</sequence>
<accession>A0A7R7RS38</accession>
<organism evidence="1 2">
    <name type="scientific">Mycobacterium intracellulare</name>
    <dbReference type="NCBI Taxonomy" id="1767"/>
    <lineage>
        <taxon>Bacteria</taxon>
        <taxon>Bacillati</taxon>
        <taxon>Actinomycetota</taxon>
        <taxon>Actinomycetes</taxon>
        <taxon>Mycobacteriales</taxon>
        <taxon>Mycobacteriaceae</taxon>
        <taxon>Mycobacterium</taxon>
        <taxon>Mycobacterium avium complex (MAC)</taxon>
    </lineage>
</organism>
<evidence type="ECO:0008006" key="3">
    <source>
        <dbReference type="Google" id="ProtNLM"/>
    </source>
</evidence>
<dbReference type="Proteomes" id="UP000595205">
    <property type="component" value="Chromosome"/>
</dbReference>
<gene>
    <name evidence="1" type="ORF">MINTM018_46850</name>
</gene>
<dbReference type="AlphaFoldDB" id="A0A7R7RS38"/>
<reference evidence="1 2" key="1">
    <citation type="submission" date="2020-12" db="EMBL/GenBank/DDBJ databases">
        <title>Genome sequence of clinical Mycobacterium intracellulare strains.</title>
        <authorList>
            <person name="Tateishi Y."/>
            <person name="Matsumoto S."/>
            <person name="Fukushima Y."/>
            <person name="Nakajima C."/>
            <person name="Suzuki Y."/>
        </authorList>
    </citation>
    <scope>NUCLEOTIDE SEQUENCE [LARGE SCALE GENOMIC DNA]</scope>
    <source>
        <strain evidence="1 2">M018</strain>
    </source>
</reference>
<protein>
    <recommendedName>
        <fullName evidence="3">DUF2867 domain-containing protein</fullName>
    </recommendedName>
</protein>